<proteinExistence type="predicted"/>
<gene>
    <name evidence="1" type="ORF">METZ01_LOCUS298718</name>
</gene>
<dbReference type="AlphaFoldDB" id="A0A382MA33"/>
<accession>A0A382MA33</accession>
<dbReference type="EMBL" id="UINC01092358">
    <property type="protein sequence ID" value="SVC45864.1"/>
    <property type="molecule type" value="Genomic_DNA"/>
</dbReference>
<reference evidence="1" key="1">
    <citation type="submission" date="2018-05" db="EMBL/GenBank/DDBJ databases">
        <authorList>
            <person name="Lanie J.A."/>
            <person name="Ng W.-L."/>
            <person name="Kazmierczak K.M."/>
            <person name="Andrzejewski T.M."/>
            <person name="Davidsen T.M."/>
            <person name="Wayne K.J."/>
            <person name="Tettelin H."/>
            <person name="Glass J.I."/>
            <person name="Rusch D."/>
            <person name="Podicherti R."/>
            <person name="Tsui H.-C.T."/>
            <person name="Winkler M.E."/>
        </authorList>
    </citation>
    <scope>NUCLEOTIDE SEQUENCE</scope>
</reference>
<name>A0A382MA33_9ZZZZ</name>
<protein>
    <recommendedName>
        <fullName evidence="2">Lipoprotein</fullName>
    </recommendedName>
</protein>
<evidence type="ECO:0000313" key="1">
    <source>
        <dbReference type="EMBL" id="SVC45864.1"/>
    </source>
</evidence>
<evidence type="ECO:0008006" key="2">
    <source>
        <dbReference type="Google" id="ProtNLM"/>
    </source>
</evidence>
<dbReference type="PROSITE" id="PS51257">
    <property type="entry name" value="PROKAR_LIPOPROTEIN"/>
    <property type="match status" value="1"/>
</dbReference>
<sequence>MRKILIILLSLVLLSACAQSTALIGPAITIGNTGNVMQAAFSYGSNMAIKQTTGKTPGELVTSYMEEKKEKKKIRKEIASYLESHIKIMRKKLSEKK</sequence>
<organism evidence="1">
    <name type="scientific">marine metagenome</name>
    <dbReference type="NCBI Taxonomy" id="408172"/>
    <lineage>
        <taxon>unclassified sequences</taxon>
        <taxon>metagenomes</taxon>
        <taxon>ecological metagenomes</taxon>
    </lineage>
</organism>